<reference evidence="1 2" key="1">
    <citation type="submission" date="2012-05" db="EMBL/GenBank/DDBJ databases">
        <title>The Genome Sequence of Sutterella wadsworthensis 2_1_59BFAA.</title>
        <authorList>
            <consortium name="The Broad Institute Genome Sequencing Platform"/>
            <person name="Earl A."/>
            <person name="Ward D."/>
            <person name="Feldgarden M."/>
            <person name="Gevers D."/>
            <person name="Daigneault M."/>
            <person name="Strauss J."/>
            <person name="Allen-Vercoe E."/>
            <person name="Walker B."/>
            <person name="Young S.K."/>
            <person name="Zeng Q."/>
            <person name="Gargeya S."/>
            <person name="Fitzgerald M."/>
            <person name="Haas B."/>
            <person name="Abouelleil A."/>
            <person name="Alvarado L."/>
            <person name="Arachchi H.M."/>
            <person name="Berlin A.M."/>
            <person name="Chapman S.B."/>
            <person name="Goldberg J."/>
            <person name="Griggs A."/>
            <person name="Gujja S."/>
            <person name="Hansen M."/>
            <person name="Howarth C."/>
            <person name="Imamovic A."/>
            <person name="Larimer J."/>
            <person name="McCowen C."/>
            <person name="Montmayeur A."/>
            <person name="Murphy C."/>
            <person name="Neiman D."/>
            <person name="Pearson M."/>
            <person name="Priest M."/>
            <person name="Roberts A."/>
            <person name="Saif S."/>
            <person name="Shea T."/>
            <person name="Sisk P."/>
            <person name="Sykes S."/>
            <person name="Wortman J."/>
            <person name="Nusbaum C."/>
            <person name="Birren B."/>
        </authorList>
    </citation>
    <scope>NUCLEOTIDE SEQUENCE [LARGE SCALE GENOMIC DNA]</scope>
    <source>
        <strain evidence="1 2">2_1_59BFAA</strain>
    </source>
</reference>
<organism evidence="1 2">
    <name type="scientific">Sutterella wadsworthensis 2_1_59BFAA</name>
    <dbReference type="NCBI Taxonomy" id="742823"/>
    <lineage>
        <taxon>Bacteria</taxon>
        <taxon>Pseudomonadati</taxon>
        <taxon>Pseudomonadota</taxon>
        <taxon>Betaproteobacteria</taxon>
        <taxon>Burkholderiales</taxon>
        <taxon>Sutterellaceae</taxon>
        <taxon>Sutterella</taxon>
    </lineage>
</organism>
<proteinExistence type="predicted"/>
<sequence>MDVSKIEVQDGTTLKSFTIAPMSAYKAEQWMYRAAFAMGRNVDDIQQVFSDKPADLLKTILTIPYDEARPLLDDLLSCCTLVQGNALRRLEGESACAVIESPLTLTKLRIESLRRNFGFFFDGDVLKSLMPQSTETPA</sequence>
<gene>
    <name evidence="1" type="ORF">HMPREF9465_00933</name>
</gene>
<dbReference type="RefSeq" id="WP_005434623.1">
    <property type="nucleotide sequence ID" value="NZ_JH815515.1"/>
</dbReference>
<protein>
    <submittedName>
        <fullName evidence="1">Uncharacterized protein</fullName>
    </submittedName>
</protein>
<dbReference type="EMBL" id="ADMG01000024">
    <property type="protein sequence ID" value="EKB31455.1"/>
    <property type="molecule type" value="Genomic_DNA"/>
</dbReference>
<dbReference type="HOGENOM" id="CLU_1854218_0_0_4"/>
<evidence type="ECO:0000313" key="1">
    <source>
        <dbReference type="EMBL" id="EKB31455.1"/>
    </source>
</evidence>
<evidence type="ECO:0000313" key="2">
    <source>
        <dbReference type="Proteomes" id="UP000005835"/>
    </source>
</evidence>
<accession>K1JIG0</accession>
<name>K1JIG0_9BURK</name>
<keyword evidence="2" id="KW-1185">Reference proteome</keyword>
<dbReference type="AlphaFoldDB" id="K1JIG0"/>
<dbReference type="eggNOG" id="ENOG5033ZEY">
    <property type="taxonomic scope" value="Bacteria"/>
</dbReference>
<dbReference type="PATRIC" id="fig|742823.3.peg.927"/>
<comment type="caution">
    <text evidence="1">The sequence shown here is derived from an EMBL/GenBank/DDBJ whole genome shotgun (WGS) entry which is preliminary data.</text>
</comment>
<dbReference type="Proteomes" id="UP000005835">
    <property type="component" value="Unassembled WGS sequence"/>
</dbReference>
<dbReference type="OrthoDB" id="7281890at2"/>
<dbReference type="STRING" id="742823.HMPREF9465_00933"/>